<dbReference type="Pfam" id="PF07786">
    <property type="entry name" value="HGSNAT_cat"/>
    <property type="match status" value="1"/>
</dbReference>
<feature type="transmembrane region" description="Helical" evidence="1">
    <location>
        <begin position="352"/>
        <end position="374"/>
    </location>
</feature>
<name>A0A327QTS4_9BACT</name>
<feature type="transmembrane region" description="Helical" evidence="1">
    <location>
        <begin position="89"/>
        <end position="110"/>
    </location>
</feature>
<gene>
    <name evidence="3" type="ORF">LX64_02301</name>
</gene>
<evidence type="ECO:0000259" key="2">
    <source>
        <dbReference type="Pfam" id="PF07786"/>
    </source>
</evidence>
<sequence>MQPNPGKRISSIDFVRGIVMIIMALDHTRDFFHIDALTQDPLDPTTTHPWLYFTRWITHFCAPTFLLLSGVSAYLSSQKKSTTEASNFLIKRGLWLILMEITVITLALTFNPFFNFILLQVIWAIGASMVLLGIVTRFSKKAVLLIGIVLFFFHNITDLLNLPTTGPAGIAWQALLTARGTVVPLGATHFLGIFYTVLPWTGVMFTGYGLGQLYQGNFPAELRKKMLFYLGCALTALFVVLRFTKFYGDPTPFASSPNILTNIYNFFNTSKYPPSLQYCGMTLGPILILLSLTEQLKGQWIDRVSVYGKVPFFYYVLHFYVLHALTVVAFFACGYNMSQVSDNASIFLFRPASFGFSLVWVYVIWIAVVIGLYIPCKKFLRYKQTHQHPFLSYL</sequence>
<dbReference type="AlphaFoldDB" id="A0A327QTS4"/>
<evidence type="ECO:0000313" key="3">
    <source>
        <dbReference type="EMBL" id="RAJ05147.1"/>
    </source>
</evidence>
<accession>A0A327QTS4</accession>
<feature type="domain" description="Heparan-alpha-glucosaminide N-acetyltransferase catalytic" evidence="2">
    <location>
        <begin position="8"/>
        <end position="217"/>
    </location>
</feature>
<evidence type="ECO:0000313" key="4">
    <source>
        <dbReference type="Proteomes" id="UP000249547"/>
    </source>
</evidence>
<comment type="caution">
    <text evidence="3">The sequence shown here is derived from an EMBL/GenBank/DDBJ whole genome shotgun (WGS) entry which is preliminary data.</text>
</comment>
<protein>
    <submittedName>
        <fullName evidence="3">Putative membrane protein</fullName>
    </submittedName>
</protein>
<feature type="transmembrane region" description="Helical" evidence="1">
    <location>
        <begin position="116"/>
        <end position="135"/>
    </location>
</feature>
<evidence type="ECO:0000256" key="1">
    <source>
        <dbReference type="SAM" id="Phobius"/>
    </source>
</evidence>
<dbReference type="EMBL" id="QLLL01000004">
    <property type="protein sequence ID" value="RAJ05147.1"/>
    <property type="molecule type" value="Genomic_DNA"/>
</dbReference>
<dbReference type="Proteomes" id="UP000249547">
    <property type="component" value="Unassembled WGS sequence"/>
</dbReference>
<dbReference type="InterPro" id="IPR012429">
    <property type="entry name" value="HGSNAT_cat"/>
</dbReference>
<keyword evidence="1" id="KW-1133">Transmembrane helix</keyword>
<feature type="transmembrane region" description="Helical" evidence="1">
    <location>
        <begin position="226"/>
        <end position="244"/>
    </location>
</feature>
<feature type="transmembrane region" description="Helical" evidence="1">
    <location>
        <begin position="312"/>
        <end position="332"/>
    </location>
</feature>
<organism evidence="3 4">
    <name type="scientific">Chitinophaga skermanii</name>
    <dbReference type="NCBI Taxonomy" id="331697"/>
    <lineage>
        <taxon>Bacteria</taxon>
        <taxon>Pseudomonadati</taxon>
        <taxon>Bacteroidota</taxon>
        <taxon>Chitinophagia</taxon>
        <taxon>Chitinophagales</taxon>
        <taxon>Chitinophagaceae</taxon>
        <taxon>Chitinophaga</taxon>
    </lineage>
</organism>
<proteinExistence type="predicted"/>
<feature type="transmembrane region" description="Helical" evidence="1">
    <location>
        <begin position="56"/>
        <end position="77"/>
    </location>
</feature>
<reference evidence="3 4" key="1">
    <citation type="submission" date="2018-06" db="EMBL/GenBank/DDBJ databases">
        <title>Genomic Encyclopedia of Archaeal and Bacterial Type Strains, Phase II (KMG-II): from individual species to whole genera.</title>
        <authorList>
            <person name="Goeker M."/>
        </authorList>
    </citation>
    <scope>NUCLEOTIDE SEQUENCE [LARGE SCALE GENOMIC DNA]</scope>
    <source>
        <strain evidence="3 4">DSM 23857</strain>
    </source>
</reference>
<dbReference type="PANTHER" id="PTHR40407">
    <property type="entry name" value="MEMBRANE PROTEIN-LIKE PROTEIN"/>
    <property type="match status" value="1"/>
</dbReference>
<dbReference type="OrthoDB" id="508112at2"/>
<keyword evidence="1" id="KW-0472">Membrane</keyword>
<keyword evidence="4" id="KW-1185">Reference proteome</keyword>
<keyword evidence="1" id="KW-0812">Transmembrane</keyword>
<feature type="transmembrane region" description="Helical" evidence="1">
    <location>
        <begin position="142"/>
        <end position="162"/>
    </location>
</feature>
<feature type="transmembrane region" description="Helical" evidence="1">
    <location>
        <begin position="182"/>
        <end position="205"/>
    </location>
</feature>
<dbReference type="RefSeq" id="WP_111597765.1">
    <property type="nucleotide sequence ID" value="NZ_QLLL01000004.1"/>
</dbReference>
<dbReference type="PANTHER" id="PTHR40407:SF1">
    <property type="entry name" value="HEPARAN-ALPHA-GLUCOSAMINIDE N-ACETYLTRANSFERASE CATALYTIC DOMAIN-CONTAINING PROTEIN"/>
    <property type="match status" value="1"/>
</dbReference>
<feature type="transmembrane region" description="Helical" evidence="1">
    <location>
        <begin position="275"/>
        <end position="292"/>
    </location>
</feature>